<name>A0A7C8U6N2_ORBOL</name>
<evidence type="ECO:0000313" key="1">
    <source>
        <dbReference type="EMBL" id="TGJ74193.1"/>
    </source>
</evidence>
<proteinExistence type="predicted"/>
<dbReference type="EMBL" id="SOZJ01000001">
    <property type="protein sequence ID" value="TGJ74193.1"/>
    <property type="molecule type" value="Genomic_DNA"/>
</dbReference>
<organism evidence="1 2">
    <name type="scientific">Orbilia oligospora</name>
    <name type="common">Nematode-trapping fungus</name>
    <name type="synonym">Arthrobotrys oligospora</name>
    <dbReference type="NCBI Taxonomy" id="2813651"/>
    <lineage>
        <taxon>Eukaryota</taxon>
        <taxon>Fungi</taxon>
        <taxon>Dikarya</taxon>
        <taxon>Ascomycota</taxon>
        <taxon>Pezizomycotina</taxon>
        <taxon>Orbiliomycetes</taxon>
        <taxon>Orbiliales</taxon>
        <taxon>Orbiliaceae</taxon>
        <taxon>Orbilia</taxon>
    </lineage>
</organism>
<reference evidence="1 2" key="1">
    <citation type="submission" date="2019-03" db="EMBL/GenBank/DDBJ databases">
        <title>Nematode-trapping fungi genome.</title>
        <authorList>
            <person name="Vidal-Diez De Ulzurrun G."/>
        </authorList>
    </citation>
    <scope>NUCLEOTIDE SEQUENCE [LARGE SCALE GENOMIC DNA]</scope>
    <source>
        <strain evidence="1 2">TWF154</strain>
    </source>
</reference>
<dbReference type="Proteomes" id="UP000297595">
    <property type="component" value="Unassembled WGS sequence"/>
</dbReference>
<dbReference type="AlphaFoldDB" id="A0A7C8U6N2"/>
<sequence>MQFKLSLLKKELCDRVLWIMPLRMPSIHTYILTYLYPAPTTIQSSSIRKNKELKSASLFSWHKSASKVLQTLVTKKNRHKKKKHAGRHLKKLDPWFPIGEYEREREREGGKSLIHHSRVFPPKLQHKRGGEKLVGLHLLT</sequence>
<gene>
    <name evidence="1" type="ORF">EYR41_001226</name>
</gene>
<protein>
    <submittedName>
        <fullName evidence="1">Uncharacterized protein</fullName>
    </submittedName>
</protein>
<accession>A0A7C8U6N2</accession>
<evidence type="ECO:0000313" key="2">
    <source>
        <dbReference type="Proteomes" id="UP000297595"/>
    </source>
</evidence>
<comment type="caution">
    <text evidence="1">The sequence shown here is derived from an EMBL/GenBank/DDBJ whole genome shotgun (WGS) entry which is preliminary data.</text>
</comment>